<proteinExistence type="predicted"/>
<comment type="caution">
    <text evidence="2">The sequence shown here is derived from an EMBL/GenBank/DDBJ whole genome shotgun (WGS) entry which is preliminary data.</text>
</comment>
<keyword evidence="3" id="KW-1185">Reference proteome</keyword>
<evidence type="ECO:0000313" key="3">
    <source>
        <dbReference type="Proteomes" id="UP000554286"/>
    </source>
</evidence>
<accession>A0A7W6WBG7</accession>
<feature type="transmembrane region" description="Helical" evidence="1">
    <location>
        <begin position="143"/>
        <end position="168"/>
    </location>
</feature>
<feature type="transmembrane region" description="Helical" evidence="1">
    <location>
        <begin position="180"/>
        <end position="203"/>
    </location>
</feature>
<gene>
    <name evidence="2" type="ORF">GGD89_003130</name>
</gene>
<protein>
    <submittedName>
        <fullName evidence="2">ABC-type polysaccharide/polyol phosphate export permease</fullName>
    </submittedName>
</protein>
<name>A0A7W6WBG7_9PROT</name>
<reference evidence="2 3" key="1">
    <citation type="submission" date="2020-08" db="EMBL/GenBank/DDBJ databases">
        <title>Genome sequencing of Purple Non-Sulfur Bacteria from various extreme environments.</title>
        <authorList>
            <person name="Mayer M."/>
        </authorList>
    </citation>
    <scope>NUCLEOTIDE SEQUENCE [LARGE SCALE GENOMIC DNA]</scope>
    <source>
        <strain evidence="2 3">JA131</strain>
    </source>
</reference>
<keyword evidence="1" id="KW-0812">Transmembrane</keyword>
<dbReference type="Proteomes" id="UP000554286">
    <property type="component" value="Unassembled WGS sequence"/>
</dbReference>
<keyword evidence="1" id="KW-0472">Membrane</keyword>
<dbReference type="AlphaFoldDB" id="A0A7W6WBG7"/>
<evidence type="ECO:0000313" key="2">
    <source>
        <dbReference type="EMBL" id="MBB4267486.1"/>
    </source>
</evidence>
<evidence type="ECO:0000256" key="1">
    <source>
        <dbReference type="SAM" id="Phobius"/>
    </source>
</evidence>
<sequence length="263" mass="26921">MVARGGETVPAYHHGRAGWALARQARLARRVRHPLGRPGTWGAPLGPLLVYLPLVASGTLPSPPDGLPAVAYAALGYLTWSLLIDVILAPARGLGAHRADVHAPPAAVLAGLLEAAERSGARGVVLLPLAWAVAGGLDPPGLLAALALLPLALALALGLGLALAVWAVPWPDLTTGAATTLRLTLLPGLVLFPLPDASWAWAVTVLNPLALWTDVLRSMAAHGAVPAGLGLALTAWSLGGVALALVTGRAFVRLAPRLREMAP</sequence>
<feature type="transmembrane region" description="Helical" evidence="1">
    <location>
        <begin position="223"/>
        <end position="252"/>
    </location>
</feature>
<dbReference type="RefSeq" id="WP_184046925.1">
    <property type="nucleotide sequence ID" value="NZ_JACIGK010000027.1"/>
</dbReference>
<organism evidence="2 3">
    <name type="scientific">Roseospira visakhapatnamensis</name>
    <dbReference type="NCBI Taxonomy" id="390880"/>
    <lineage>
        <taxon>Bacteria</taxon>
        <taxon>Pseudomonadati</taxon>
        <taxon>Pseudomonadota</taxon>
        <taxon>Alphaproteobacteria</taxon>
        <taxon>Rhodospirillales</taxon>
        <taxon>Rhodospirillaceae</taxon>
        <taxon>Roseospira</taxon>
    </lineage>
</organism>
<keyword evidence="1" id="KW-1133">Transmembrane helix</keyword>
<dbReference type="EMBL" id="JACIGK010000027">
    <property type="protein sequence ID" value="MBB4267486.1"/>
    <property type="molecule type" value="Genomic_DNA"/>
</dbReference>